<protein>
    <recommendedName>
        <fullName evidence="3">Tetratricopeptide repeat protein</fullName>
    </recommendedName>
</protein>
<dbReference type="EMBL" id="JBHTHM010000063">
    <property type="protein sequence ID" value="MFD0782936.1"/>
    <property type="molecule type" value="Genomic_DNA"/>
</dbReference>
<evidence type="ECO:0008006" key="3">
    <source>
        <dbReference type="Google" id="ProtNLM"/>
    </source>
</evidence>
<organism evidence="1 2">
    <name type="scientific">Micromonospora azadirachtae</name>
    <dbReference type="NCBI Taxonomy" id="1970735"/>
    <lineage>
        <taxon>Bacteria</taxon>
        <taxon>Bacillati</taxon>
        <taxon>Actinomycetota</taxon>
        <taxon>Actinomycetes</taxon>
        <taxon>Micromonosporales</taxon>
        <taxon>Micromonosporaceae</taxon>
        <taxon>Micromonospora</taxon>
    </lineage>
</organism>
<evidence type="ECO:0000313" key="1">
    <source>
        <dbReference type="EMBL" id="MFD0782936.1"/>
    </source>
</evidence>
<name>A0ABW2ZWB0_9ACTN</name>
<sequence>MVAILALLISLTASYFSWKQNGDQQELAARSELSQLIQRMTALQRDGSEDITDADGQRIGVTERGDAVTETLALAEQAAEIMDHLDDGGTASECYAVALAFKFVSEDGRTAEFAEKGLRKDPPHLTLRIGLLHVKAYSNFKLGNYEVARDAMRAAIGARDSQSGLIRAYGELHSYTYWADRERTTGSCDEWEMAIGKARSLLEELAANKAARERASQWIRAVDSCPE</sequence>
<comment type="caution">
    <text evidence="1">The sequence shown here is derived from an EMBL/GenBank/DDBJ whole genome shotgun (WGS) entry which is preliminary data.</text>
</comment>
<dbReference type="Proteomes" id="UP001597053">
    <property type="component" value="Unassembled WGS sequence"/>
</dbReference>
<proteinExistence type="predicted"/>
<gene>
    <name evidence="1" type="ORF">ACFQZ8_03200</name>
</gene>
<evidence type="ECO:0000313" key="2">
    <source>
        <dbReference type="Proteomes" id="UP001597053"/>
    </source>
</evidence>
<accession>A0ABW2ZWB0</accession>
<keyword evidence="2" id="KW-1185">Reference proteome</keyword>
<reference evidence="2" key="1">
    <citation type="journal article" date="2019" name="Int. J. Syst. Evol. Microbiol.">
        <title>The Global Catalogue of Microorganisms (GCM) 10K type strain sequencing project: providing services to taxonomists for standard genome sequencing and annotation.</title>
        <authorList>
            <consortium name="The Broad Institute Genomics Platform"/>
            <consortium name="The Broad Institute Genome Sequencing Center for Infectious Disease"/>
            <person name="Wu L."/>
            <person name="Ma J."/>
        </authorList>
    </citation>
    <scope>NUCLEOTIDE SEQUENCE [LARGE SCALE GENOMIC DNA]</scope>
    <source>
        <strain evidence="2">JCM 32148</strain>
    </source>
</reference>